<feature type="compositionally biased region" description="Basic and acidic residues" evidence="1">
    <location>
        <begin position="59"/>
        <end position="68"/>
    </location>
</feature>
<accession>A0AAV7RDT1</accession>
<dbReference type="Proteomes" id="UP001066276">
    <property type="component" value="Chromosome 5"/>
</dbReference>
<evidence type="ECO:0000256" key="1">
    <source>
        <dbReference type="SAM" id="MobiDB-lite"/>
    </source>
</evidence>
<reference evidence="2" key="1">
    <citation type="journal article" date="2022" name="bioRxiv">
        <title>Sequencing and chromosome-scale assembly of the giantPleurodeles waltlgenome.</title>
        <authorList>
            <person name="Brown T."/>
            <person name="Elewa A."/>
            <person name="Iarovenko S."/>
            <person name="Subramanian E."/>
            <person name="Araus A.J."/>
            <person name="Petzold A."/>
            <person name="Susuki M."/>
            <person name="Suzuki K.-i.T."/>
            <person name="Hayashi T."/>
            <person name="Toyoda A."/>
            <person name="Oliveira C."/>
            <person name="Osipova E."/>
            <person name="Leigh N.D."/>
            <person name="Simon A."/>
            <person name="Yun M.H."/>
        </authorList>
    </citation>
    <scope>NUCLEOTIDE SEQUENCE</scope>
    <source>
        <strain evidence="2">20211129_DDA</strain>
        <tissue evidence="2">Liver</tissue>
    </source>
</reference>
<evidence type="ECO:0000313" key="2">
    <source>
        <dbReference type="EMBL" id="KAJ1148953.1"/>
    </source>
</evidence>
<proteinExistence type="predicted"/>
<gene>
    <name evidence="2" type="ORF">NDU88_001777</name>
</gene>
<comment type="caution">
    <text evidence="2">The sequence shown here is derived from an EMBL/GenBank/DDBJ whole genome shotgun (WGS) entry which is preliminary data.</text>
</comment>
<keyword evidence="3" id="KW-1185">Reference proteome</keyword>
<feature type="region of interest" description="Disordered" evidence="1">
    <location>
        <begin position="49"/>
        <end position="81"/>
    </location>
</feature>
<dbReference type="AlphaFoldDB" id="A0AAV7RDT1"/>
<organism evidence="2 3">
    <name type="scientific">Pleurodeles waltl</name>
    <name type="common">Iberian ribbed newt</name>
    <dbReference type="NCBI Taxonomy" id="8319"/>
    <lineage>
        <taxon>Eukaryota</taxon>
        <taxon>Metazoa</taxon>
        <taxon>Chordata</taxon>
        <taxon>Craniata</taxon>
        <taxon>Vertebrata</taxon>
        <taxon>Euteleostomi</taxon>
        <taxon>Amphibia</taxon>
        <taxon>Batrachia</taxon>
        <taxon>Caudata</taxon>
        <taxon>Salamandroidea</taxon>
        <taxon>Salamandridae</taxon>
        <taxon>Pleurodelinae</taxon>
        <taxon>Pleurodeles</taxon>
    </lineage>
</organism>
<name>A0AAV7RDT1_PLEWA</name>
<sequence length="81" mass="8619">MLQSEETKTIQNKETVLAMEVAAVRQEPGGHREDVSPTTLQEQLGLARHALASSRGRGGGREPSRDWGGDCVEGSHGPLGP</sequence>
<protein>
    <submittedName>
        <fullName evidence="2">Uncharacterized protein</fullName>
    </submittedName>
</protein>
<evidence type="ECO:0000313" key="3">
    <source>
        <dbReference type="Proteomes" id="UP001066276"/>
    </source>
</evidence>
<dbReference type="EMBL" id="JANPWB010000009">
    <property type="protein sequence ID" value="KAJ1148953.1"/>
    <property type="molecule type" value="Genomic_DNA"/>
</dbReference>